<comment type="similarity">
    <text evidence="1">Belongs to the acetyltransferase family.</text>
</comment>
<dbReference type="InterPro" id="IPR016181">
    <property type="entry name" value="Acyl_CoA_acyltransferase"/>
</dbReference>
<dbReference type="InterPro" id="IPR000182">
    <property type="entry name" value="GNAT_dom"/>
</dbReference>
<name>A0A0L8GUL2_OCTBM</name>
<dbReference type="CDD" id="cd04301">
    <property type="entry name" value="NAT_SF"/>
    <property type="match status" value="1"/>
</dbReference>
<organism evidence="5">
    <name type="scientific">Octopus bimaculoides</name>
    <name type="common">California two-spotted octopus</name>
    <dbReference type="NCBI Taxonomy" id="37653"/>
    <lineage>
        <taxon>Eukaryota</taxon>
        <taxon>Metazoa</taxon>
        <taxon>Spiralia</taxon>
        <taxon>Lophotrochozoa</taxon>
        <taxon>Mollusca</taxon>
        <taxon>Cephalopoda</taxon>
        <taxon>Coleoidea</taxon>
        <taxon>Octopodiformes</taxon>
        <taxon>Octopoda</taxon>
        <taxon>Incirrata</taxon>
        <taxon>Octopodidae</taxon>
        <taxon>Octopus</taxon>
    </lineage>
</organism>
<dbReference type="KEGG" id="obi:106874616"/>
<evidence type="ECO:0000256" key="2">
    <source>
        <dbReference type="ARBA" id="ARBA00022679"/>
    </source>
</evidence>
<dbReference type="PROSITE" id="PS51186">
    <property type="entry name" value="GNAT"/>
    <property type="match status" value="1"/>
</dbReference>
<dbReference type="SUPFAM" id="SSF55729">
    <property type="entry name" value="Acyl-CoA N-acyltransferases (Nat)"/>
    <property type="match status" value="1"/>
</dbReference>
<gene>
    <name evidence="5" type="ORF">OCBIM_22027598mg</name>
</gene>
<evidence type="ECO:0000256" key="3">
    <source>
        <dbReference type="ARBA" id="ARBA00023315"/>
    </source>
</evidence>
<dbReference type="Pfam" id="PF00583">
    <property type="entry name" value="Acetyltransf_1"/>
    <property type="match status" value="1"/>
</dbReference>
<keyword evidence="2" id="KW-0808">Transferase</keyword>
<dbReference type="PANTHER" id="PTHR10545">
    <property type="entry name" value="DIAMINE N-ACETYLTRANSFERASE"/>
    <property type="match status" value="1"/>
</dbReference>
<evidence type="ECO:0000259" key="4">
    <source>
        <dbReference type="PROSITE" id="PS51186"/>
    </source>
</evidence>
<keyword evidence="3" id="KW-0012">Acyltransferase</keyword>
<dbReference type="Gene3D" id="3.40.630.30">
    <property type="match status" value="1"/>
</dbReference>
<dbReference type="InterPro" id="IPR051016">
    <property type="entry name" value="Diverse_Substrate_AcTransf"/>
</dbReference>
<dbReference type="PANTHER" id="PTHR10545:SF29">
    <property type="entry name" value="GH14572P-RELATED"/>
    <property type="match status" value="1"/>
</dbReference>
<dbReference type="AlphaFoldDB" id="A0A0L8GUL2"/>
<dbReference type="EMBL" id="KQ420313">
    <property type="protein sequence ID" value="KOF80643.1"/>
    <property type="molecule type" value="Genomic_DNA"/>
</dbReference>
<evidence type="ECO:0000256" key="1">
    <source>
        <dbReference type="ARBA" id="ARBA00008694"/>
    </source>
</evidence>
<reference evidence="5" key="1">
    <citation type="submission" date="2015-07" db="EMBL/GenBank/DDBJ databases">
        <title>MeaNS - Measles Nucleotide Surveillance Program.</title>
        <authorList>
            <person name="Tran T."/>
            <person name="Druce J."/>
        </authorList>
    </citation>
    <scope>NUCLEOTIDE SEQUENCE</scope>
    <source>
        <strain evidence="5">UCB-OBI-ISO-001</strain>
        <tissue evidence="5">Gonad</tissue>
    </source>
</reference>
<sequence>MASYTIRVAVESDCPEIRRLFAEQEEDDDEDLKSQLTLEDLKKYGFGEDQKFVILVAHRVSDTSATPFLVGYLFFSKIFCTFMGKTLLVDDLYVTPDYRNQGICKQLGHLLVKIALEQDFRQVQWYTPTDNVEIKNLCNLVHAVNESKIDNYFYLNFFKEDIEKLNNCIEL</sequence>
<dbReference type="OrthoDB" id="7305308at2759"/>
<protein>
    <recommendedName>
        <fullName evidence="4">N-acetyltransferase domain-containing protein</fullName>
    </recommendedName>
</protein>
<accession>A0A0L8GUL2</accession>
<proteinExistence type="inferred from homology"/>
<evidence type="ECO:0000313" key="5">
    <source>
        <dbReference type="EMBL" id="KOF80643.1"/>
    </source>
</evidence>
<dbReference type="GO" id="GO:0008080">
    <property type="term" value="F:N-acetyltransferase activity"/>
    <property type="evidence" value="ECO:0007669"/>
    <property type="project" value="TreeGrafter"/>
</dbReference>
<feature type="domain" description="N-acetyltransferase" evidence="4">
    <location>
        <begin position="4"/>
        <end position="171"/>
    </location>
</feature>
<dbReference type="STRING" id="37653.A0A0L8GUL2"/>